<dbReference type="Pfam" id="PF01464">
    <property type="entry name" value="SLT"/>
    <property type="match status" value="1"/>
</dbReference>
<dbReference type="Pfam" id="PF01476">
    <property type="entry name" value="LysM"/>
    <property type="match status" value="2"/>
</dbReference>
<dbReference type="CDD" id="cd00118">
    <property type="entry name" value="LysM"/>
    <property type="match status" value="2"/>
</dbReference>
<evidence type="ECO:0000256" key="2">
    <source>
        <dbReference type="SAM" id="MobiDB-lite"/>
    </source>
</evidence>
<accession>A0ABP3Y2U0</accession>
<name>A0ABP3Y2U0_9FLAO</name>
<dbReference type="PROSITE" id="PS00922">
    <property type="entry name" value="TRANSGLYCOSYLASE"/>
    <property type="match status" value="1"/>
</dbReference>
<protein>
    <recommendedName>
        <fullName evidence="3">LysM domain-containing protein</fullName>
    </recommendedName>
</protein>
<sequence length="476" mass="54418">MILFSFSGVFSQENNTGPSVENEDTLVFERFMETMEESLRLYREEWTVDEDYDSITRALGYEEDHVPVFSDSVICQRLIDLDKTSPYPFDCDPSVLKNIQFFNEKRRSFIKVTLGRSRLYFDMFEATLDKYNLPLELKYLAVIESGLRPQVRSRAGAMGLWQFMYATGKMYGLTQNSYVDERMDPVKATDAACRYLKRLYEMYEDWNMALAAYNAGPGNVNKAIRRSGGKMTYWEIRPFLPKETQGYVPNFITVAYMMTNHTLHNLIPAPAPALAHEIDTVCLKQGIRMRTLETVLDWPSDNIHLLNPIYKHDVIPDTDPKQCISIPLEKVGLFIELEDSLYRTDSLFFHKPLPGQEGTEERTITTSYHKVRSGETLGAIARKYGTTVNDLMNWNNLKSTHLKIGQTLRVEKDSSSGSSNVSGNTSSGPAKYHTIRSGENFWSIAQKYGTTVDAIQRLNPGVRSSNLKIGQRIRIQ</sequence>
<dbReference type="InterPro" id="IPR036779">
    <property type="entry name" value="LysM_dom_sf"/>
</dbReference>
<dbReference type="InterPro" id="IPR018392">
    <property type="entry name" value="LysM"/>
</dbReference>
<dbReference type="CDD" id="cd16894">
    <property type="entry name" value="MltD-like"/>
    <property type="match status" value="1"/>
</dbReference>
<proteinExistence type="inferred from homology"/>
<gene>
    <name evidence="4" type="ORF">GCM10009118_04600</name>
</gene>
<dbReference type="Gene3D" id="1.10.530.10">
    <property type="match status" value="1"/>
</dbReference>
<dbReference type="SMART" id="SM00257">
    <property type="entry name" value="LysM"/>
    <property type="match status" value="2"/>
</dbReference>
<feature type="domain" description="LysM" evidence="3">
    <location>
        <begin position="367"/>
        <end position="410"/>
    </location>
</feature>
<dbReference type="InterPro" id="IPR008258">
    <property type="entry name" value="Transglycosylase_SLT_dom_1"/>
</dbReference>
<organism evidence="4 5">
    <name type="scientific">Wandonia haliotis</name>
    <dbReference type="NCBI Taxonomy" id="574963"/>
    <lineage>
        <taxon>Bacteria</taxon>
        <taxon>Pseudomonadati</taxon>
        <taxon>Bacteroidota</taxon>
        <taxon>Flavobacteriia</taxon>
        <taxon>Flavobacteriales</taxon>
        <taxon>Crocinitomicaceae</taxon>
        <taxon>Wandonia</taxon>
    </lineage>
</organism>
<dbReference type="PANTHER" id="PTHR33734:SF22">
    <property type="entry name" value="MEMBRANE-BOUND LYTIC MUREIN TRANSGLYCOSYLASE D"/>
    <property type="match status" value="1"/>
</dbReference>
<dbReference type="EMBL" id="BAAAFH010000003">
    <property type="protein sequence ID" value="GAA0874052.1"/>
    <property type="molecule type" value="Genomic_DNA"/>
</dbReference>
<dbReference type="SUPFAM" id="SSF53955">
    <property type="entry name" value="Lysozyme-like"/>
    <property type="match status" value="1"/>
</dbReference>
<evidence type="ECO:0000313" key="5">
    <source>
        <dbReference type="Proteomes" id="UP001501126"/>
    </source>
</evidence>
<reference evidence="5" key="1">
    <citation type="journal article" date="2019" name="Int. J. Syst. Evol. Microbiol.">
        <title>The Global Catalogue of Microorganisms (GCM) 10K type strain sequencing project: providing services to taxonomists for standard genome sequencing and annotation.</title>
        <authorList>
            <consortium name="The Broad Institute Genomics Platform"/>
            <consortium name="The Broad Institute Genome Sequencing Center for Infectious Disease"/>
            <person name="Wu L."/>
            <person name="Ma J."/>
        </authorList>
    </citation>
    <scope>NUCLEOTIDE SEQUENCE [LARGE SCALE GENOMIC DNA]</scope>
    <source>
        <strain evidence="5">JCM 16083</strain>
    </source>
</reference>
<evidence type="ECO:0000256" key="1">
    <source>
        <dbReference type="ARBA" id="ARBA00007734"/>
    </source>
</evidence>
<evidence type="ECO:0000313" key="4">
    <source>
        <dbReference type="EMBL" id="GAA0874052.1"/>
    </source>
</evidence>
<dbReference type="InterPro" id="IPR000189">
    <property type="entry name" value="Transglyc_AS"/>
</dbReference>
<evidence type="ECO:0000259" key="3">
    <source>
        <dbReference type="PROSITE" id="PS51782"/>
    </source>
</evidence>
<comment type="similarity">
    <text evidence="1">Belongs to the transglycosylase Slt family.</text>
</comment>
<dbReference type="PROSITE" id="PS51782">
    <property type="entry name" value="LYSM"/>
    <property type="match status" value="2"/>
</dbReference>
<feature type="region of interest" description="Disordered" evidence="2">
    <location>
        <begin position="410"/>
        <end position="432"/>
    </location>
</feature>
<dbReference type="Proteomes" id="UP001501126">
    <property type="component" value="Unassembled WGS sequence"/>
</dbReference>
<feature type="compositionally biased region" description="Low complexity" evidence="2">
    <location>
        <begin position="415"/>
        <end position="428"/>
    </location>
</feature>
<dbReference type="PANTHER" id="PTHR33734">
    <property type="entry name" value="LYSM DOMAIN-CONTAINING GPI-ANCHORED PROTEIN 2"/>
    <property type="match status" value="1"/>
</dbReference>
<dbReference type="InterPro" id="IPR023346">
    <property type="entry name" value="Lysozyme-like_dom_sf"/>
</dbReference>
<keyword evidence="5" id="KW-1185">Reference proteome</keyword>
<dbReference type="SUPFAM" id="SSF54106">
    <property type="entry name" value="LysM domain"/>
    <property type="match status" value="2"/>
</dbReference>
<dbReference type="Gene3D" id="3.10.350.10">
    <property type="entry name" value="LysM domain"/>
    <property type="match status" value="2"/>
</dbReference>
<feature type="domain" description="LysM" evidence="3">
    <location>
        <begin position="431"/>
        <end position="475"/>
    </location>
</feature>
<comment type="caution">
    <text evidence="4">The sequence shown here is derived from an EMBL/GenBank/DDBJ whole genome shotgun (WGS) entry which is preliminary data.</text>
</comment>